<reference evidence="2 3" key="1">
    <citation type="journal article" date="2019" name="Sci. Rep.">
        <title>Sulfobacillus thermotolerans: new insights into resistance and metabolic capacities of acidophilic chemolithotrophs.</title>
        <authorList>
            <person name="Panyushkina A.E."/>
            <person name="Babenko V.V."/>
            <person name="Nikitina A.S."/>
            <person name="Selezneva O.V."/>
            <person name="Tsaplina I.A."/>
            <person name="Letarova M.A."/>
            <person name="Kostryukova E.S."/>
            <person name="Letarov A.V."/>
        </authorList>
    </citation>
    <scope>NUCLEOTIDE SEQUENCE [LARGE SCALE GENOMIC DNA]</scope>
    <source>
        <strain evidence="2 3">Kr1</strain>
    </source>
</reference>
<dbReference type="Proteomes" id="UP000325292">
    <property type="component" value="Chromosome"/>
</dbReference>
<dbReference type="InterPro" id="IPR036390">
    <property type="entry name" value="WH_DNA-bd_sf"/>
</dbReference>
<evidence type="ECO:0000313" key="3">
    <source>
        <dbReference type="Proteomes" id="UP000325292"/>
    </source>
</evidence>
<keyword evidence="3" id="KW-1185">Reference proteome</keyword>
<gene>
    <name evidence="2" type="ORF">BXT84_01955</name>
</gene>
<dbReference type="InterPro" id="IPR036388">
    <property type="entry name" value="WH-like_DNA-bd_sf"/>
</dbReference>
<dbReference type="Gene3D" id="1.10.10.10">
    <property type="entry name" value="Winged helix-like DNA-binding domain superfamily/Winged helix DNA-binding domain"/>
    <property type="match status" value="1"/>
</dbReference>
<proteinExistence type="predicted"/>
<dbReference type="SUPFAM" id="SSF46785">
    <property type="entry name" value="Winged helix' DNA-binding domain"/>
    <property type="match status" value="1"/>
</dbReference>
<feature type="domain" description="HTH marR-type" evidence="1">
    <location>
        <begin position="13"/>
        <end position="150"/>
    </location>
</feature>
<dbReference type="Pfam" id="PF12802">
    <property type="entry name" value="MarR_2"/>
    <property type="match status" value="1"/>
</dbReference>
<dbReference type="InterPro" id="IPR039422">
    <property type="entry name" value="MarR/SlyA-like"/>
</dbReference>
<dbReference type="PANTHER" id="PTHR33164:SF57">
    <property type="entry name" value="MARR-FAMILY TRANSCRIPTIONAL REGULATOR"/>
    <property type="match status" value="1"/>
</dbReference>
<dbReference type="SMART" id="SM00347">
    <property type="entry name" value="HTH_MARR"/>
    <property type="match status" value="1"/>
</dbReference>
<dbReference type="PRINTS" id="PR00598">
    <property type="entry name" value="HTHMARR"/>
</dbReference>
<organism evidence="2 3">
    <name type="scientific">Sulfobacillus thermotolerans</name>
    <dbReference type="NCBI Taxonomy" id="338644"/>
    <lineage>
        <taxon>Bacteria</taxon>
        <taxon>Bacillati</taxon>
        <taxon>Bacillota</taxon>
        <taxon>Clostridia</taxon>
        <taxon>Eubacteriales</taxon>
        <taxon>Clostridiales Family XVII. Incertae Sedis</taxon>
        <taxon>Sulfobacillus</taxon>
    </lineage>
</organism>
<dbReference type="PANTHER" id="PTHR33164">
    <property type="entry name" value="TRANSCRIPTIONAL REGULATOR, MARR FAMILY"/>
    <property type="match status" value="1"/>
</dbReference>
<dbReference type="InterPro" id="IPR000835">
    <property type="entry name" value="HTH_MarR-typ"/>
</dbReference>
<protein>
    <recommendedName>
        <fullName evidence="1">HTH marR-type domain-containing protein</fullName>
    </recommendedName>
</protein>
<dbReference type="EMBL" id="CP019454">
    <property type="protein sequence ID" value="AUW92867.1"/>
    <property type="molecule type" value="Genomic_DNA"/>
</dbReference>
<name>A0ABM6RNM3_9FIRM</name>
<sequence>MSLRSVKGQCRIHDDSVAQVEYAVAALVRLVTAAHPRDPRIAALDRSAYLILHEVLSHPDPPAVQDLAGELKVDLSTMSRQVSAMEAKGLLERVPEPHNSRVHRVQATQYGRDQFKLMKSARLEVYKDILDDWPEGERARLAYYLQKLSESVREYQNCSNERNAPDNNRP</sequence>
<dbReference type="PROSITE" id="PS50995">
    <property type="entry name" value="HTH_MARR_2"/>
    <property type="match status" value="1"/>
</dbReference>
<evidence type="ECO:0000313" key="2">
    <source>
        <dbReference type="EMBL" id="AUW92867.1"/>
    </source>
</evidence>
<accession>A0ABM6RNM3</accession>
<evidence type="ECO:0000259" key="1">
    <source>
        <dbReference type="PROSITE" id="PS50995"/>
    </source>
</evidence>